<feature type="binding site" evidence="4">
    <location>
        <position position="117"/>
    </location>
    <ligand>
        <name>Zn(2+)</name>
        <dbReference type="ChEBI" id="CHEBI:29105"/>
    </ligand>
</feature>
<dbReference type="OrthoDB" id="9797527at2"/>
<dbReference type="Proteomes" id="UP000315252">
    <property type="component" value="Unassembled WGS sequence"/>
</dbReference>
<comment type="similarity">
    <text evidence="1">Belongs to the beta-class carbonic anhydrase family.</text>
</comment>
<dbReference type="AlphaFoldDB" id="A0A545TP38"/>
<dbReference type="InterPro" id="IPR036874">
    <property type="entry name" value="Carbonic_anhydrase_sf"/>
</dbReference>
<evidence type="ECO:0000256" key="1">
    <source>
        <dbReference type="ARBA" id="ARBA00006217"/>
    </source>
</evidence>
<dbReference type="GO" id="GO:0008270">
    <property type="term" value="F:zinc ion binding"/>
    <property type="evidence" value="ECO:0007669"/>
    <property type="project" value="InterPro"/>
</dbReference>
<evidence type="ECO:0000256" key="2">
    <source>
        <dbReference type="ARBA" id="ARBA00022723"/>
    </source>
</evidence>
<protein>
    <submittedName>
        <fullName evidence="5">Carbonic anhydrase</fullName>
    </submittedName>
</protein>
<dbReference type="PANTHER" id="PTHR43175:SF3">
    <property type="entry name" value="CARBON DISULFIDE HYDROLASE"/>
    <property type="match status" value="1"/>
</dbReference>
<evidence type="ECO:0000256" key="4">
    <source>
        <dbReference type="PIRSR" id="PIRSR601765-1"/>
    </source>
</evidence>
<proteinExistence type="inferred from homology"/>
<feature type="binding site" evidence="4">
    <location>
        <position position="114"/>
    </location>
    <ligand>
        <name>Zn(2+)</name>
        <dbReference type="ChEBI" id="CHEBI:29105"/>
    </ligand>
</feature>
<organism evidence="5 6">
    <name type="scientific">Denitrobaculum tricleocarpae</name>
    <dbReference type="NCBI Taxonomy" id="2591009"/>
    <lineage>
        <taxon>Bacteria</taxon>
        <taxon>Pseudomonadati</taxon>
        <taxon>Pseudomonadota</taxon>
        <taxon>Alphaproteobacteria</taxon>
        <taxon>Rhodospirillales</taxon>
        <taxon>Rhodospirillaceae</taxon>
        <taxon>Denitrobaculum</taxon>
    </lineage>
</organism>
<evidence type="ECO:0000313" key="6">
    <source>
        <dbReference type="Proteomes" id="UP000315252"/>
    </source>
</evidence>
<dbReference type="InterPro" id="IPR001765">
    <property type="entry name" value="Carbonic_anhydrase"/>
</dbReference>
<keyword evidence="6" id="KW-1185">Reference proteome</keyword>
<evidence type="ECO:0000256" key="3">
    <source>
        <dbReference type="ARBA" id="ARBA00022833"/>
    </source>
</evidence>
<accession>A0A545TP38</accession>
<dbReference type="GO" id="GO:0004089">
    <property type="term" value="F:carbonate dehydratase activity"/>
    <property type="evidence" value="ECO:0007669"/>
    <property type="project" value="InterPro"/>
</dbReference>
<dbReference type="Gene3D" id="3.40.1050.10">
    <property type="entry name" value="Carbonic anhydrase"/>
    <property type="match status" value="1"/>
</dbReference>
<keyword evidence="2 4" id="KW-0479">Metal-binding</keyword>
<comment type="caution">
    <text evidence="5">The sequence shown here is derived from an EMBL/GenBank/DDBJ whole genome shotgun (WGS) entry which is preliminary data.</text>
</comment>
<dbReference type="SMART" id="SM00947">
    <property type="entry name" value="Pro_CA"/>
    <property type="match status" value="1"/>
</dbReference>
<dbReference type="RefSeq" id="WP_142897205.1">
    <property type="nucleotide sequence ID" value="NZ_ML660056.1"/>
</dbReference>
<name>A0A545TP38_9PROT</name>
<evidence type="ECO:0000313" key="5">
    <source>
        <dbReference type="EMBL" id="TQV78982.1"/>
    </source>
</evidence>
<dbReference type="EMBL" id="VHSH01000005">
    <property type="protein sequence ID" value="TQV78982.1"/>
    <property type="molecule type" value="Genomic_DNA"/>
</dbReference>
<keyword evidence="3 4" id="KW-0862">Zinc</keyword>
<sequence>MAQTHDDLNAKAFSLQPGYDETLVRAEFAELMPLRTVIIYCFDPRASGIPDAVARDLGDVWPGEAVTDAGGEIIGTTTSVLNVVVAGGRALDALRSITVAQHLLGVENIAVVHHTHCGATSYTAEGIVKAWQEEQGVDISETYPRESLCISDYVASVEHDARLIRNAPGTPRHVNVHGYVYDIDNGELTRILEDRGTA</sequence>
<reference evidence="5 6" key="1">
    <citation type="submission" date="2019-06" db="EMBL/GenBank/DDBJ databases">
        <title>Whole genome sequence for Rhodospirillaceae sp. R148.</title>
        <authorList>
            <person name="Wang G."/>
        </authorList>
    </citation>
    <scope>NUCLEOTIDE SEQUENCE [LARGE SCALE GENOMIC DNA]</scope>
    <source>
        <strain evidence="5 6">R148</strain>
    </source>
</reference>
<dbReference type="SUPFAM" id="SSF53056">
    <property type="entry name" value="beta-carbonic anhydrase, cab"/>
    <property type="match status" value="1"/>
</dbReference>
<comment type="cofactor">
    <cofactor evidence="4">
        <name>Zn(2+)</name>
        <dbReference type="ChEBI" id="CHEBI:29105"/>
    </cofactor>
    <text evidence="4">Binds 1 zinc ion per subunit.</text>
</comment>
<dbReference type="PANTHER" id="PTHR43175">
    <property type="entry name" value="CARBONIC ANHYDRASE"/>
    <property type="match status" value="1"/>
</dbReference>
<gene>
    <name evidence="5" type="ORF">FKG95_14960</name>
</gene>